<dbReference type="EMBL" id="CAADRN010000113">
    <property type="protein sequence ID" value="VFU13082.1"/>
    <property type="molecule type" value="Genomic_DNA"/>
</dbReference>
<accession>A0A485LXV3</accession>
<dbReference type="AlphaFoldDB" id="A0A485LXV3"/>
<keyword evidence="1" id="KW-0472">Membrane</keyword>
<dbReference type="InterPro" id="IPR035168">
    <property type="entry name" value="DUF5317"/>
</dbReference>
<reference evidence="2" key="1">
    <citation type="submission" date="2019-03" db="EMBL/GenBank/DDBJ databases">
        <authorList>
            <person name="Hao L."/>
        </authorList>
    </citation>
    <scope>NUCLEOTIDE SEQUENCE</scope>
</reference>
<keyword evidence="1" id="KW-0812">Transmembrane</keyword>
<evidence type="ECO:0000256" key="1">
    <source>
        <dbReference type="SAM" id="Phobius"/>
    </source>
</evidence>
<protein>
    <submittedName>
        <fullName evidence="2">Uncharacterized protein</fullName>
    </submittedName>
</protein>
<evidence type="ECO:0000313" key="2">
    <source>
        <dbReference type="EMBL" id="VFU13082.1"/>
    </source>
</evidence>
<sequence>MVIYANSGYMPLKREYFEMIATPEELELINQGLPAYNYIATGPDTAFYYLSDIFLMPHWIFITRVFSIGDVLITIGGCVFVWRCLKKPAGDS</sequence>
<gene>
    <name evidence="2" type="ORF">SCFA_200003</name>
</gene>
<keyword evidence="1" id="KW-1133">Transmembrane helix</keyword>
<feature type="transmembrane region" description="Helical" evidence="1">
    <location>
        <begin position="59"/>
        <end position="82"/>
    </location>
</feature>
<proteinExistence type="predicted"/>
<organism evidence="2">
    <name type="scientific">anaerobic digester metagenome</name>
    <dbReference type="NCBI Taxonomy" id="1263854"/>
    <lineage>
        <taxon>unclassified sequences</taxon>
        <taxon>metagenomes</taxon>
        <taxon>ecological metagenomes</taxon>
    </lineage>
</organism>
<dbReference type="Pfam" id="PF17248">
    <property type="entry name" value="DUF5317"/>
    <property type="match status" value="1"/>
</dbReference>
<name>A0A485LXV3_9ZZZZ</name>